<dbReference type="AlphaFoldDB" id="A0A835CH86"/>
<accession>A0A835CH86</accession>
<evidence type="ECO:0000313" key="2">
    <source>
        <dbReference type="Proteomes" id="UP000634136"/>
    </source>
</evidence>
<comment type="caution">
    <text evidence="1">The sequence shown here is derived from an EMBL/GenBank/DDBJ whole genome shotgun (WGS) entry which is preliminary data.</text>
</comment>
<sequence>MNERSSLLIEGLSFSSSARRTLVSPPLLVKTLVSSPLLERFSSSAGVFSSSAQALLFLCSAQTLLFLCSAQTLLFPLDLA</sequence>
<protein>
    <submittedName>
        <fullName evidence="1">Uncharacterized protein</fullName>
    </submittedName>
</protein>
<gene>
    <name evidence="1" type="ORF">G2W53_003664</name>
</gene>
<dbReference type="EMBL" id="JAAIUW010000002">
    <property type="protein sequence ID" value="KAF7841366.1"/>
    <property type="molecule type" value="Genomic_DNA"/>
</dbReference>
<proteinExistence type="predicted"/>
<name>A0A835CH86_9FABA</name>
<evidence type="ECO:0000313" key="1">
    <source>
        <dbReference type="EMBL" id="KAF7841366.1"/>
    </source>
</evidence>
<reference evidence="1" key="1">
    <citation type="submission" date="2020-09" db="EMBL/GenBank/DDBJ databases">
        <title>Genome-Enabled Discovery of Anthraquinone Biosynthesis in Senna tora.</title>
        <authorList>
            <person name="Kang S.-H."/>
            <person name="Pandey R.P."/>
            <person name="Lee C.-M."/>
            <person name="Sim J.-S."/>
            <person name="Jeong J.-T."/>
            <person name="Choi B.-S."/>
            <person name="Jung M."/>
            <person name="Ginzburg D."/>
            <person name="Zhao K."/>
            <person name="Won S.Y."/>
            <person name="Oh T.-J."/>
            <person name="Yu Y."/>
            <person name="Kim N.-H."/>
            <person name="Lee O.R."/>
            <person name="Lee T.-H."/>
            <person name="Bashyal P."/>
            <person name="Kim T.-S."/>
            <person name="Lee W.-H."/>
            <person name="Kawkins C."/>
            <person name="Kim C.-K."/>
            <person name="Kim J.S."/>
            <person name="Ahn B.O."/>
            <person name="Rhee S.Y."/>
            <person name="Sohng J.K."/>
        </authorList>
    </citation>
    <scope>NUCLEOTIDE SEQUENCE</scope>
    <source>
        <tissue evidence="1">Leaf</tissue>
    </source>
</reference>
<organism evidence="1 2">
    <name type="scientific">Senna tora</name>
    <dbReference type="NCBI Taxonomy" id="362788"/>
    <lineage>
        <taxon>Eukaryota</taxon>
        <taxon>Viridiplantae</taxon>
        <taxon>Streptophyta</taxon>
        <taxon>Embryophyta</taxon>
        <taxon>Tracheophyta</taxon>
        <taxon>Spermatophyta</taxon>
        <taxon>Magnoliopsida</taxon>
        <taxon>eudicotyledons</taxon>
        <taxon>Gunneridae</taxon>
        <taxon>Pentapetalae</taxon>
        <taxon>rosids</taxon>
        <taxon>fabids</taxon>
        <taxon>Fabales</taxon>
        <taxon>Fabaceae</taxon>
        <taxon>Caesalpinioideae</taxon>
        <taxon>Cassia clade</taxon>
        <taxon>Senna</taxon>
    </lineage>
</organism>
<dbReference type="Proteomes" id="UP000634136">
    <property type="component" value="Unassembled WGS sequence"/>
</dbReference>
<keyword evidence="2" id="KW-1185">Reference proteome</keyword>